<feature type="region of interest" description="Disordered" evidence="1">
    <location>
        <begin position="26"/>
        <end position="63"/>
    </location>
</feature>
<protein>
    <submittedName>
        <fullName evidence="3">Uncharacterized protein</fullName>
    </submittedName>
</protein>
<organism evidence="3 4">
    <name type="scientific">Parelaphostrongylus tenuis</name>
    <name type="common">Meningeal worm</name>
    <dbReference type="NCBI Taxonomy" id="148309"/>
    <lineage>
        <taxon>Eukaryota</taxon>
        <taxon>Metazoa</taxon>
        <taxon>Ecdysozoa</taxon>
        <taxon>Nematoda</taxon>
        <taxon>Chromadorea</taxon>
        <taxon>Rhabditida</taxon>
        <taxon>Rhabditina</taxon>
        <taxon>Rhabditomorpha</taxon>
        <taxon>Strongyloidea</taxon>
        <taxon>Metastrongylidae</taxon>
        <taxon>Parelaphostrongylus</taxon>
    </lineage>
</organism>
<name>A0AAD5LYQ8_PARTN</name>
<dbReference type="Proteomes" id="UP001196413">
    <property type="component" value="Unassembled WGS sequence"/>
</dbReference>
<keyword evidence="2" id="KW-0732">Signal</keyword>
<feature type="compositionally biased region" description="Basic residues" evidence="1">
    <location>
        <begin position="29"/>
        <end position="44"/>
    </location>
</feature>
<keyword evidence="4" id="KW-1185">Reference proteome</keyword>
<evidence type="ECO:0000313" key="4">
    <source>
        <dbReference type="Proteomes" id="UP001196413"/>
    </source>
</evidence>
<accession>A0AAD5LYQ8</accession>
<evidence type="ECO:0000313" key="3">
    <source>
        <dbReference type="EMBL" id="KAJ1349142.1"/>
    </source>
</evidence>
<dbReference type="AlphaFoldDB" id="A0AAD5LYQ8"/>
<sequence length="78" mass="9328">MTRNALDLVVESANLLLLLDFALSPRAQTQHRRQQPQPQRHRHQQQQQQQRRQQRRRREGEVLTVQAGFSAPYFEKLL</sequence>
<reference evidence="3" key="1">
    <citation type="submission" date="2021-06" db="EMBL/GenBank/DDBJ databases">
        <title>Parelaphostrongylus tenuis whole genome reference sequence.</title>
        <authorList>
            <person name="Garwood T.J."/>
            <person name="Larsen P.A."/>
            <person name="Fountain-Jones N.M."/>
            <person name="Garbe J.R."/>
            <person name="Macchietto M.G."/>
            <person name="Kania S.A."/>
            <person name="Gerhold R.W."/>
            <person name="Richards J.E."/>
            <person name="Wolf T.M."/>
        </authorList>
    </citation>
    <scope>NUCLEOTIDE SEQUENCE</scope>
    <source>
        <strain evidence="3">MNPRO001-30</strain>
        <tissue evidence="3">Meninges</tissue>
    </source>
</reference>
<evidence type="ECO:0000256" key="2">
    <source>
        <dbReference type="SAM" id="SignalP"/>
    </source>
</evidence>
<proteinExistence type="predicted"/>
<evidence type="ECO:0000256" key="1">
    <source>
        <dbReference type="SAM" id="MobiDB-lite"/>
    </source>
</evidence>
<dbReference type="EMBL" id="JAHQIW010000613">
    <property type="protein sequence ID" value="KAJ1349142.1"/>
    <property type="molecule type" value="Genomic_DNA"/>
</dbReference>
<gene>
    <name evidence="3" type="ORF">KIN20_004599</name>
</gene>
<feature type="signal peptide" evidence="2">
    <location>
        <begin position="1"/>
        <end position="29"/>
    </location>
</feature>
<feature type="chain" id="PRO_5041983076" evidence="2">
    <location>
        <begin position="30"/>
        <end position="78"/>
    </location>
</feature>
<comment type="caution">
    <text evidence="3">The sequence shown here is derived from an EMBL/GenBank/DDBJ whole genome shotgun (WGS) entry which is preliminary data.</text>
</comment>